<evidence type="ECO:0000256" key="1">
    <source>
        <dbReference type="SAM" id="MobiDB-lite"/>
    </source>
</evidence>
<feature type="region of interest" description="Disordered" evidence="1">
    <location>
        <begin position="1"/>
        <end position="25"/>
    </location>
</feature>
<feature type="compositionally biased region" description="Polar residues" evidence="1">
    <location>
        <begin position="961"/>
        <end position="979"/>
    </location>
</feature>
<feature type="compositionally biased region" description="Basic and acidic residues" evidence="1">
    <location>
        <begin position="1349"/>
        <end position="1360"/>
    </location>
</feature>
<feature type="compositionally biased region" description="Polar residues" evidence="1">
    <location>
        <begin position="1361"/>
        <end position="1384"/>
    </location>
</feature>
<feature type="region of interest" description="Disordered" evidence="1">
    <location>
        <begin position="1193"/>
        <end position="1414"/>
    </location>
</feature>
<feature type="compositionally biased region" description="Basic and acidic residues" evidence="1">
    <location>
        <begin position="1396"/>
        <end position="1406"/>
    </location>
</feature>
<accession>C1GJB9</accession>
<dbReference type="STRING" id="502780.C1GJB9"/>
<dbReference type="Proteomes" id="UP000001628">
    <property type="component" value="Unassembled WGS sequence"/>
</dbReference>
<feature type="compositionally biased region" description="Low complexity" evidence="1">
    <location>
        <begin position="881"/>
        <end position="891"/>
    </location>
</feature>
<feature type="compositionally biased region" description="Basic and acidic residues" evidence="1">
    <location>
        <begin position="608"/>
        <end position="618"/>
    </location>
</feature>
<feature type="compositionally biased region" description="Basic and acidic residues" evidence="1">
    <location>
        <begin position="1293"/>
        <end position="1323"/>
    </location>
</feature>
<organism evidence="2 3">
    <name type="scientific">Paracoccidioides brasiliensis (strain Pb18)</name>
    <dbReference type="NCBI Taxonomy" id="502780"/>
    <lineage>
        <taxon>Eukaryota</taxon>
        <taxon>Fungi</taxon>
        <taxon>Dikarya</taxon>
        <taxon>Ascomycota</taxon>
        <taxon>Pezizomycotina</taxon>
        <taxon>Eurotiomycetes</taxon>
        <taxon>Eurotiomycetidae</taxon>
        <taxon>Onygenales</taxon>
        <taxon>Ajellomycetaceae</taxon>
        <taxon>Paracoccidioides</taxon>
    </lineage>
</organism>
<dbReference type="HOGENOM" id="CLU_002643_1_0_1"/>
<feature type="compositionally biased region" description="Polar residues" evidence="1">
    <location>
        <begin position="1227"/>
        <end position="1237"/>
    </location>
</feature>
<feature type="compositionally biased region" description="Acidic residues" evidence="1">
    <location>
        <begin position="1204"/>
        <end position="1213"/>
    </location>
</feature>
<name>C1GJB9_PARBD</name>
<dbReference type="eggNOG" id="ENOG502SI51">
    <property type="taxonomic scope" value="Eukaryota"/>
</dbReference>
<feature type="region of interest" description="Disordered" evidence="1">
    <location>
        <begin position="461"/>
        <end position="544"/>
    </location>
</feature>
<feature type="compositionally biased region" description="Polar residues" evidence="1">
    <location>
        <begin position="1092"/>
        <end position="1108"/>
    </location>
</feature>
<reference evidence="2 3" key="1">
    <citation type="journal article" date="2011" name="PLoS Genet.">
        <title>Comparative genomic analysis of human fungal pathogens causing paracoccidioidomycosis.</title>
        <authorList>
            <person name="Desjardins C.A."/>
            <person name="Champion M.D."/>
            <person name="Holder J.W."/>
            <person name="Muszewska A."/>
            <person name="Goldberg J."/>
            <person name="Bailao A.M."/>
            <person name="Brigido M.M."/>
            <person name="Ferreira M.E."/>
            <person name="Garcia A.M."/>
            <person name="Grynberg M."/>
            <person name="Gujja S."/>
            <person name="Heiman D.I."/>
            <person name="Henn M.R."/>
            <person name="Kodira C.D."/>
            <person name="Leon-Narvaez H."/>
            <person name="Longo L.V."/>
            <person name="Ma L.J."/>
            <person name="Malavazi I."/>
            <person name="Matsuo A.L."/>
            <person name="Morais F.V."/>
            <person name="Pereira M."/>
            <person name="Rodriguez-Brito S."/>
            <person name="Sakthikumar S."/>
            <person name="Salem-Izacc S.M."/>
            <person name="Sykes S.M."/>
            <person name="Teixeira M.M."/>
            <person name="Vallejo M.C."/>
            <person name="Walter M.E."/>
            <person name="Yandava C."/>
            <person name="Young S."/>
            <person name="Zeng Q."/>
            <person name="Zucker J."/>
            <person name="Felipe M.S."/>
            <person name="Goldman G.H."/>
            <person name="Haas B.J."/>
            <person name="McEwen J.G."/>
            <person name="Nino-Vega G."/>
            <person name="Puccia R."/>
            <person name="San-Blas G."/>
            <person name="Soares C.M."/>
            <person name="Birren B.W."/>
            <person name="Cuomo C.A."/>
        </authorList>
    </citation>
    <scope>NUCLEOTIDE SEQUENCE [LARGE SCALE GENOMIC DNA]</scope>
    <source>
        <strain evidence="2 3">Pb18</strain>
    </source>
</reference>
<dbReference type="EMBL" id="KN275967">
    <property type="protein sequence ID" value="EEH42535.1"/>
    <property type="molecule type" value="Genomic_DNA"/>
</dbReference>
<feature type="compositionally biased region" description="Low complexity" evidence="1">
    <location>
        <begin position="163"/>
        <end position="185"/>
    </location>
</feature>
<feature type="compositionally biased region" description="Polar residues" evidence="1">
    <location>
        <begin position="294"/>
        <end position="316"/>
    </location>
</feature>
<evidence type="ECO:0000313" key="3">
    <source>
        <dbReference type="Proteomes" id="UP000001628"/>
    </source>
</evidence>
<evidence type="ECO:0000313" key="2">
    <source>
        <dbReference type="EMBL" id="EEH42535.1"/>
    </source>
</evidence>
<feature type="compositionally biased region" description="Low complexity" evidence="1">
    <location>
        <begin position="1465"/>
        <end position="1479"/>
    </location>
</feature>
<protein>
    <submittedName>
        <fullName evidence="2">Uncharacterized protein</fullName>
    </submittedName>
</protein>
<feature type="compositionally biased region" description="Polar residues" evidence="1">
    <location>
        <begin position="942"/>
        <end position="952"/>
    </location>
</feature>
<feature type="compositionally biased region" description="Polar residues" evidence="1">
    <location>
        <begin position="714"/>
        <end position="730"/>
    </location>
</feature>
<feature type="compositionally biased region" description="Basic and acidic residues" evidence="1">
    <location>
        <begin position="859"/>
        <end position="869"/>
    </location>
</feature>
<feature type="region of interest" description="Disordered" evidence="1">
    <location>
        <begin position="1448"/>
        <end position="1481"/>
    </location>
</feature>
<feature type="region of interest" description="Disordered" evidence="1">
    <location>
        <begin position="1040"/>
        <end position="1165"/>
    </location>
</feature>
<feature type="region of interest" description="Disordered" evidence="1">
    <location>
        <begin position="588"/>
        <end position="824"/>
    </location>
</feature>
<feature type="compositionally biased region" description="Polar residues" evidence="1">
    <location>
        <begin position="485"/>
        <end position="515"/>
    </location>
</feature>
<feature type="compositionally biased region" description="Basic and acidic residues" evidence="1">
    <location>
        <begin position="516"/>
        <end position="525"/>
    </location>
</feature>
<keyword evidence="3" id="KW-1185">Reference proteome</keyword>
<feature type="compositionally biased region" description="Polar residues" evidence="1">
    <location>
        <begin position="777"/>
        <end position="798"/>
    </location>
</feature>
<dbReference type="RefSeq" id="XP_010762822.1">
    <property type="nucleotide sequence ID" value="XM_010764520.1"/>
</dbReference>
<feature type="compositionally biased region" description="Polar residues" evidence="1">
    <location>
        <begin position="918"/>
        <end position="932"/>
    </location>
</feature>
<feature type="region of interest" description="Disordered" evidence="1">
    <location>
        <begin position="292"/>
        <end position="326"/>
    </location>
</feature>
<sequence>MFRRKRASAHAPINSNPSPSAQTAAVQAFRASQANANISTAAAATALRRHTPTPTSVENVQTKRMLERQLSTGSGKGKGKAALPHSQNGRIHRVSSFGSMTTRTFREQPPARAASVTGSSSIEITPVPPLPEHHTPHRRTVSLDTFYRAIHPPDRTGQGGGTSPRWSPISPNRSSPRASRALNSLPELERKGSRSSINFSYPTHARPNSPLQSPTKMFVAKSPSPDVGRYPEERPVQNHNVPRTSEITPPALMDAKEIQSYRDLLTGDTLCGESEWKSPLSGSAYAIAERETVDSPQEQDIDLTQQPHPTDLSSQLDGADPDRHPSPKLALLKVRTLAQNEDRELQMVEEGTEINHIVVDDPRGCDLDTSTKNAELPKKQALDRSIVGNNGDKGLLSALPAINTSLSPGISTVQYSPSTTPLQNISHDIVSSSVPIPNGERLHSLSPNRITRFSSHLTVPITGEKLHDPPPRSMSHAKSALKHPSSPTSPGGHAINQSKSTRALSDSSDGASTQSDDGRRAEVKNRVPRVSFEDEPEVVGTAATPPISPELHFSASPQWKLGSKYARFIKNGNRLYVNNGDGEDVFDEVMKPRPPLPSFDSVRGRRRFQVEDHDERQLHGFPPPSTLPGSSESGFRGMLNQSQSKHTRPHDTISLTPGDPIPPEVTSVEGTGYDSISEHSSSSDDLTNLDESASQGDDLSGLATVEAQPRPSNPKETQLDTVGNPSQSENVPVISVQLATPAAPTDEKSSNEWGRIPGEFPPSSPPGEDETPDQPMDDTQQRPVNPDSGTSSNTFSIQSVDDDDDDDESDDSGESVYSDAAENLAEIEGDVFGSIDAIVDSPISHVSSHSHATPPDSPARSKTDKKRPPELPLQHADPRNSSSSGTVNISSPLPVVKEEASNLTVSSGNTREIEGSNDLRNPESQRMLSPSQEPVWAAFAGTTASSLNSKPAQSRLDHITCNGQHTHTSEESNYVTSKQKGTKLRPPKENPEGPTTYRKQETSTRTPKGPSANKLYINGHVHPSGVEENWDFGFTSKHHTQAHAYDSDSSSSFKGAKSPPQSTTHYFLRRTMRNTDNRPQSLGRYPAAVGRRSTTPPDQGSSFSSDRNAQMRKTLRDPRSGFHTKASSFSGFGKHSKVKGTATGLSPQAGKKLKSRFGHPSDDEVGLRYSFRSRYDDSSDDEVVPMKFSPVRGIPKLRGKVDGDSTDLDDSSDNEIPQKVLRRPCSQHPSIIRSTPITKPVSASEANADGATTADATNRSTDDVPKGPGGLFSQLPKRQRGIFSRLSISVHKSGGDNRIRKSELDSAARRDTPLERSPMELRRNRSSTTTNHGGDKPPQSGFATGTSERYAEATTEKQTDIQKSSDILESSSWPFRSHHGSNTVPVGASAPPHIPENSKPDQERPYTSDGMAKRNGSINCSASIAGAVIGSTHGSTESSNWASCFRPRMQTRRGTDSTVGQKLPSSSIQSDVSSSVLGSGEKKKKKLLLLRKALGMSK</sequence>
<feature type="region of interest" description="Disordered" evidence="1">
    <location>
        <begin position="843"/>
        <end position="1019"/>
    </location>
</feature>
<feature type="region of interest" description="Disordered" evidence="1">
    <location>
        <begin position="150"/>
        <end position="226"/>
    </location>
</feature>
<dbReference type="OMA" id="DETMTPR"/>
<dbReference type="GeneID" id="22585856"/>
<feature type="region of interest" description="Disordered" evidence="1">
    <location>
        <begin position="105"/>
        <end position="137"/>
    </location>
</feature>
<feature type="compositionally biased region" description="Acidic residues" evidence="1">
    <location>
        <begin position="767"/>
        <end position="776"/>
    </location>
</feature>
<gene>
    <name evidence="2" type="ORF">PADG_07355</name>
</gene>
<dbReference type="VEuPathDB" id="FungiDB:PADG_07355"/>
<dbReference type="KEGG" id="pbn:PADG_07355"/>
<feature type="compositionally biased region" description="Polar residues" evidence="1">
    <location>
        <begin position="627"/>
        <end position="644"/>
    </location>
</feature>
<feature type="compositionally biased region" description="Polar residues" evidence="1">
    <location>
        <begin position="13"/>
        <end position="25"/>
    </location>
</feature>
<proteinExistence type="predicted"/>
<feature type="compositionally biased region" description="Acidic residues" evidence="1">
    <location>
        <begin position="800"/>
        <end position="813"/>
    </location>
</feature>
<feature type="compositionally biased region" description="Low complexity" evidence="1">
    <location>
        <begin position="1246"/>
        <end position="1258"/>
    </location>
</feature>
<feature type="compositionally biased region" description="Low complexity" evidence="1">
    <location>
        <begin position="674"/>
        <end position="685"/>
    </location>
</feature>
<dbReference type="InParanoid" id="C1GJB9"/>
<dbReference type="OrthoDB" id="5423926at2759"/>
<feature type="compositionally biased region" description="Polar residues" evidence="1">
    <location>
        <begin position="901"/>
        <end position="910"/>
    </location>
</feature>